<keyword evidence="2" id="KW-0812">Transmembrane</keyword>
<feature type="compositionally biased region" description="Polar residues" evidence="1">
    <location>
        <begin position="1"/>
        <end position="10"/>
    </location>
</feature>
<sequence>MPVSSGSGERQTGLKDKPIIPSPSTTQMKGVLMMNFGKKMAVGVASAALVASLAGVPAAVAA</sequence>
<accession>A0A7Y0YIX0</accession>
<feature type="transmembrane region" description="Helical" evidence="2">
    <location>
        <begin position="40"/>
        <end position="60"/>
    </location>
</feature>
<dbReference type="AlphaFoldDB" id="A0A7Y0YIX0"/>
<feature type="non-terminal residue" evidence="3">
    <location>
        <position position="62"/>
    </location>
</feature>
<evidence type="ECO:0000313" key="4">
    <source>
        <dbReference type="Proteomes" id="UP000575397"/>
    </source>
</evidence>
<comment type="caution">
    <text evidence="3">The sequence shown here is derived from an EMBL/GenBank/DDBJ whole genome shotgun (WGS) entry which is preliminary data.</text>
</comment>
<dbReference type="Proteomes" id="UP000575397">
    <property type="component" value="Unassembled WGS sequence"/>
</dbReference>
<feature type="region of interest" description="Disordered" evidence="1">
    <location>
        <begin position="1"/>
        <end position="24"/>
    </location>
</feature>
<organism evidence="3 4">
    <name type="scientific">Mobiluncus mulieris</name>
    <dbReference type="NCBI Taxonomy" id="2052"/>
    <lineage>
        <taxon>Bacteria</taxon>
        <taxon>Bacillati</taxon>
        <taxon>Actinomycetota</taxon>
        <taxon>Actinomycetes</taxon>
        <taxon>Actinomycetales</taxon>
        <taxon>Actinomycetaceae</taxon>
        <taxon>Mobiluncus</taxon>
    </lineage>
</organism>
<dbReference type="EMBL" id="JABCUS010000027">
    <property type="protein sequence ID" value="NMX04259.1"/>
    <property type="molecule type" value="Genomic_DNA"/>
</dbReference>
<keyword evidence="2" id="KW-1133">Transmembrane helix</keyword>
<dbReference type="RefSeq" id="WP_169763177.1">
    <property type="nucleotide sequence ID" value="NZ_JABCUS010000027.1"/>
</dbReference>
<reference evidence="3 4" key="1">
    <citation type="submission" date="2020-04" db="EMBL/GenBank/DDBJ databases">
        <title>Antimicrobial susceptibility and clonality of vaginal-derived multi-drug resistant Mobiluncus isolates in China.</title>
        <authorList>
            <person name="Zhang X."/>
        </authorList>
    </citation>
    <scope>NUCLEOTIDE SEQUENCE [LARGE SCALE GENOMIC DNA]</scope>
    <source>
        <strain evidence="3 4">12</strain>
    </source>
</reference>
<gene>
    <name evidence="3" type="ORF">HHJ77_10130</name>
</gene>
<name>A0A7Y0YIX0_9ACTO</name>
<protein>
    <submittedName>
        <fullName evidence="3">Uncharacterized protein</fullName>
    </submittedName>
</protein>
<proteinExistence type="predicted"/>
<evidence type="ECO:0000313" key="3">
    <source>
        <dbReference type="EMBL" id="NMX04259.1"/>
    </source>
</evidence>
<evidence type="ECO:0000256" key="2">
    <source>
        <dbReference type="SAM" id="Phobius"/>
    </source>
</evidence>
<keyword evidence="2" id="KW-0472">Membrane</keyword>
<evidence type="ECO:0000256" key="1">
    <source>
        <dbReference type="SAM" id="MobiDB-lite"/>
    </source>
</evidence>